<dbReference type="InterPro" id="IPR013036">
    <property type="entry name" value="DUF1587"/>
</dbReference>
<evidence type="ECO:0000259" key="4">
    <source>
        <dbReference type="Pfam" id="PF07627"/>
    </source>
</evidence>
<feature type="domain" description="DUF1588" evidence="4">
    <location>
        <begin position="596"/>
        <end position="695"/>
    </location>
</feature>
<feature type="domain" description="DUF1585" evidence="2">
    <location>
        <begin position="709"/>
        <end position="781"/>
    </location>
</feature>
<dbReference type="InterPro" id="IPR011478">
    <property type="entry name" value="DUF1585"/>
</dbReference>
<protein>
    <recommendedName>
        <fullName evidence="11">DUF1592 domain-containing protein</fullName>
    </recommendedName>
</protein>
<evidence type="ECO:0000256" key="1">
    <source>
        <dbReference type="SAM" id="SignalP"/>
    </source>
</evidence>
<feature type="domain" description="Cytochrome C Planctomycete-type" evidence="6">
    <location>
        <begin position="61"/>
        <end position="108"/>
    </location>
</feature>
<evidence type="ECO:0000259" key="8">
    <source>
        <dbReference type="Pfam" id="PF16841"/>
    </source>
</evidence>
<feature type="domain" description="Carbohydrate binding module xylan-binding" evidence="8">
    <location>
        <begin position="265"/>
        <end position="347"/>
    </location>
</feature>
<feature type="domain" description="DUF1587" evidence="3">
    <location>
        <begin position="145"/>
        <end position="208"/>
    </location>
</feature>
<evidence type="ECO:0000259" key="5">
    <source>
        <dbReference type="Pfam" id="PF07631"/>
    </source>
</evidence>
<dbReference type="Pfam" id="PF07635">
    <property type="entry name" value="PSCyt1"/>
    <property type="match status" value="1"/>
</dbReference>
<evidence type="ECO:0000259" key="2">
    <source>
        <dbReference type="Pfam" id="PF07624"/>
    </source>
</evidence>
<evidence type="ECO:0008006" key="11">
    <source>
        <dbReference type="Google" id="ProtNLM"/>
    </source>
</evidence>
<reference evidence="9 10" key="1">
    <citation type="submission" date="2019-02" db="EMBL/GenBank/DDBJ databases">
        <title>Deep-cultivation of Planctomycetes and their phenomic and genomic characterization uncovers novel biology.</title>
        <authorList>
            <person name="Wiegand S."/>
            <person name="Jogler M."/>
            <person name="Boedeker C."/>
            <person name="Pinto D."/>
            <person name="Vollmers J."/>
            <person name="Rivas-Marin E."/>
            <person name="Kohn T."/>
            <person name="Peeters S.H."/>
            <person name="Heuer A."/>
            <person name="Rast P."/>
            <person name="Oberbeckmann S."/>
            <person name="Bunk B."/>
            <person name="Jeske O."/>
            <person name="Meyerdierks A."/>
            <person name="Storesund J.E."/>
            <person name="Kallscheuer N."/>
            <person name="Luecker S."/>
            <person name="Lage O.M."/>
            <person name="Pohl T."/>
            <person name="Merkel B.J."/>
            <person name="Hornburger P."/>
            <person name="Mueller R.-W."/>
            <person name="Bruemmer F."/>
            <person name="Labrenz M."/>
            <person name="Spormann A.M."/>
            <person name="Op den Camp H."/>
            <person name="Overmann J."/>
            <person name="Amann R."/>
            <person name="Jetten M.S.M."/>
            <person name="Mascher T."/>
            <person name="Medema M.H."/>
            <person name="Devos D.P."/>
            <person name="Kaster A.-K."/>
            <person name="Ovreas L."/>
            <person name="Rohde M."/>
            <person name="Galperin M.Y."/>
            <person name="Jogler C."/>
        </authorList>
    </citation>
    <scope>NUCLEOTIDE SEQUENCE [LARGE SCALE GENOMIC DNA]</scope>
    <source>
        <strain evidence="9 10">ETA_A8</strain>
    </source>
</reference>
<feature type="domain" description="DUF1595" evidence="7">
    <location>
        <begin position="379"/>
        <end position="437"/>
    </location>
</feature>
<evidence type="ECO:0000259" key="6">
    <source>
        <dbReference type="Pfam" id="PF07635"/>
    </source>
</evidence>
<gene>
    <name evidence="9" type="ORF">ETAA8_55810</name>
</gene>
<dbReference type="InterPro" id="IPR031768">
    <property type="entry name" value="CBM60_xylan-bd"/>
</dbReference>
<dbReference type="Proteomes" id="UP000315017">
    <property type="component" value="Chromosome"/>
</dbReference>
<dbReference type="InterPro" id="IPR013039">
    <property type="entry name" value="DUF1588"/>
</dbReference>
<dbReference type="KEGG" id="aagg:ETAA8_55810"/>
<dbReference type="Pfam" id="PF07627">
    <property type="entry name" value="PSCyt3"/>
    <property type="match status" value="1"/>
</dbReference>
<evidence type="ECO:0000313" key="10">
    <source>
        <dbReference type="Proteomes" id="UP000315017"/>
    </source>
</evidence>
<feature type="signal peptide" evidence="1">
    <location>
        <begin position="1"/>
        <end position="31"/>
    </location>
</feature>
<keyword evidence="1" id="KW-0732">Signal</keyword>
<dbReference type="Pfam" id="PF07631">
    <property type="entry name" value="PSD4"/>
    <property type="match status" value="1"/>
</dbReference>
<accession>A0A517YJN8</accession>
<dbReference type="Pfam" id="PF07626">
    <property type="entry name" value="PSD3"/>
    <property type="match status" value="1"/>
</dbReference>
<dbReference type="EMBL" id="CP036274">
    <property type="protein sequence ID" value="QDU30441.1"/>
    <property type="molecule type" value="Genomic_DNA"/>
</dbReference>
<dbReference type="Pfam" id="PF16841">
    <property type="entry name" value="CBM60"/>
    <property type="match status" value="1"/>
</dbReference>
<organism evidence="9 10">
    <name type="scientific">Anatilimnocola aggregata</name>
    <dbReference type="NCBI Taxonomy" id="2528021"/>
    <lineage>
        <taxon>Bacteria</taxon>
        <taxon>Pseudomonadati</taxon>
        <taxon>Planctomycetota</taxon>
        <taxon>Planctomycetia</taxon>
        <taxon>Pirellulales</taxon>
        <taxon>Pirellulaceae</taxon>
        <taxon>Anatilimnocola</taxon>
    </lineage>
</organism>
<dbReference type="Pfam" id="PF07624">
    <property type="entry name" value="PSD2"/>
    <property type="match status" value="1"/>
</dbReference>
<name>A0A517YJN8_9BACT</name>
<evidence type="ECO:0000313" key="9">
    <source>
        <dbReference type="EMBL" id="QDU30441.1"/>
    </source>
</evidence>
<feature type="domain" description="DUF1592" evidence="5">
    <location>
        <begin position="451"/>
        <end position="578"/>
    </location>
</feature>
<dbReference type="InterPro" id="IPR011429">
    <property type="entry name" value="Cyt_c_Planctomycete-type"/>
</dbReference>
<dbReference type="InterPro" id="IPR013042">
    <property type="entry name" value="DUF1592"/>
</dbReference>
<keyword evidence="10" id="KW-1185">Reference proteome</keyword>
<dbReference type="RefSeq" id="WP_202921293.1">
    <property type="nucleotide sequence ID" value="NZ_CP036274.1"/>
</dbReference>
<dbReference type="AlphaFoldDB" id="A0A517YJN8"/>
<evidence type="ECO:0000259" key="3">
    <source>
        <dbReference type="Pfam" id="PF07626"/>
    </source>
</evidence>
<dbReference type="Pfam" id="PF07637">
    <property type="entry name" value="PSD5"/>
    <property type="match status" value="1"/>
</dbReference>
<dbReference type="InterPro" id="IPR013043">
    <property type="entry name" value="DUF1595"/>
</dbReference>
<proteinExistence type="predicted"/>
<evidence type="ECO:0000259" key="7">
    <source>
        <dbReference type="Pfam" id="PF07637"/>
    </source>
</evidence>
<sequence precursor="true">MHFPLPVRLNHVCSMLVGGMLLGAIFATAQAQPPGAKTAGAAAKNTDVYLKQIVPFVKQYCLECHSTKKPEGGIQLDRYKDPAMVEDDAKTWQHILEMLQSSAMPPDDRPQPTEAQRKFVIGWIEKTIYHFDCDSAPDPGRVTIRRLNRAEYNNTVRDLLGVAFRPADDFPSDDVGSGFDNQGDVLTLPTLLLEKYLAAAEKISATAIVADPESLVKKQRIDRKLQSVDGEWKYGRDGWGILSNGGVKAQFEIARAGEYTLRAIAGAQNINREPAELELRHGTKALKIFDVYAPADKQKNYEIKIHLPKGKLELSAHFLNDFYDEKAADSRRRDRNLYVTALEVRGPLDISAVDYPESHRNLIVSVPNGTTSASQAALANLRPLMQRAFRRKVIEAEVRPYAELVNQSVAEGESFAAAMQIALQGILVSPHFLFRIERDAKPNDSSQSHELSQYEFASRISYFLWSSMPDDELFILATKGQLNQESVLREQVRRMLQDTRAEALTQNFALQWLNLRLLDGTSPDPKVFTGFDDKLKSDMRRETELFFSTIVKEDRSILDFLRGDFTYVNERLARHYGIEKVVGDEFRRVSLTGLPRRGVLSQGSVLTLTSNPERTSPVKRGKWILENILGAPPPDPPPDVPQLDATQKAQPNLSLRQQLEVHRQNAVCASCHKTMDALGFGLENFDGVGQWRERDGKDVIDPSGVLPGGERFSGPTELLDVLVQRKQEFARCFTEKMMVYALGRGLAPYDRCATDKIVKAIEQDQFRISTVVTQIVLSDPFRKRRGDGGKP</sequence>
<feature type="chain" id="PRO_5021709677" description="DUF1592 domain-containing protein" evidence="1">
    <location>
        <begin position="32"/>
        <end position="791"/>
    </location>
</feature>